<dbReference type="SUPFAM" id="SSF63829">
    <property type="entry name" value="Calcium-dependent phosphotriesterase"/>
    <property type="match status" value="1"/>
</dbReference>
<keyword evidence="6" id="KW-1185">Reference proteome</keyword>
<dbReference type="GO" id="GO:0005509">
    <property type="term" value="F:calcium ion binding"/>
    <property type="evidence" value="ECO:0007669"/>
    <property type="project" value="TreeGrafter"/>
</dbReference>
<proteinExistence type="inferred from homology"/>
<dbReference type="RefSeq" id="WP_098455909.1">
    <property type="nucleotide sequence ID" value="NZ_PDJG01000001.1"/>
</dbReference>
<dbReference type="OrthoDB" id="2633250at2"/>
<feature type="active site" description="Proton donor/acceptor" evidence="2">
    <location>
        <position position="196"/>
    </location>
</feature>
<dbReference type="PRINTS" id="PR01790">
    <property type="entry name" value="SMP30FAMILY"/>
</dbReference>
<comment type="similarity">
    <text evidence="1">Belongs to the SMP-30/CGR1 family.</text>
</comment>
<feature type="binding site" evidence="3">
    <location>
        <position position="104"/>
    </location>
    <ligand>
        <name>substrate</name>
    </ligand>
</feature>
<organism evidence="5 6">
    <name type="scientific">Sanguibacter antarcticus</name>
    <dbReference type="NCBI Taxonomy" id="372484"/>
    <lineage>
        <taxon>Bacteria</taxon>
        <taxon>Bacillati</taxon>
        <taxon>Actinomycetota</taxon>
        <taxon>Actinomycetes</taxon>
        <taxon>Micrococcales</taxon>
        <taxon>Sanguibacteraceae</taxon>
        <taxon>Sanguibacter</taxon>
    </lineage>
</organism>
<reference evidence="5 6" key="1">
    <citation type="submission" date="2017-10" db="EMBL/GenBank/DDBJ databases">
        <title>Sequencing the genomes of 1000 actinobacteria strains.</title>
        <authorList>
            <person name="Klenk H.-P."/>
        </authorList>
    </citation>
    <scope>NUCLEOTIDE SEQUENCE [LARGE SCALE GENOMIC DNA]</scope>
    <source>
        <strain evidence="5 6">DSM 18966</strain>
    </source>
</reference>
<evidence type="ECO:0000256" key="2">
    <source>
        <dbReference type="PIRSR" id="PIRSR605511-1"/>
    </source>
</evidence>
<dbReference type="InterPro" id="IPR005511">
    <property type="entry name" value="SMP-30"/>
</dbReference>
<dbReference type="GO" id="GO:0019853">
    <property type="term" value="P:L-ascorbic acid biosynthetic process"/>
    <property type="evidence" value="ECO:0007669"/>
    <property type="project" value="TreeGrafter"/>
</dbReference>
<feature type="binding site" evidence="3">
    <location>
        <position position="150"/>
    </location>
    <ligand>
        <name>a divalent metal cation</name>
        <dbReference type="ChEBI" id="CHEBI:60240"/>
    </ligand>
</feature>
<dbReference type="Pfam" id="PF08450">
    <property type="entry name" value="SGL"/>
    <property type="match status" value="1"/>
</dbReference>
<comment type="cofactor">
    <cofactor evidence="3">
        <name>Zn(2+)</name>
        <dbReference type="ChEBI" id="CHEBI:29105"/>
    </cofactor>
    <text evidence="3">Binds 1 divalent metal cation per subunit.</text>
</comment>
<dbReference type="Proteomes" id="UP000225548">
    <property type="component" value="Unassembled WGS sequence"/>
</dbReference>
<name>A0A2A9E7C1_9MICO</name>
<dbReference type="PANTHER" id="PTHR10907">
    <property type="entry name" value="REGUCALCIN"/>
    <property type="match status" value="1"/>
</dbReference>
<evidence type="ECO:0000313" key="5">
    <source>
        <dbReference type="EMBL" id="PFG34957.1"/>
    </source>
</evidence>
<feature type="domain" description="SMP-30/Gluconolactonase/LRE-like region" evidence="4">
    <location>
        <begin position="20"/>
        <end position="254"/>
    </location>
</feature>
<accession>A0A2A9E7C1</accession>
<dbReference type="AlphaFoldDB" id="A0A2A9E7C1"/>
<evidence type="ECO:0000259" key="4">
    <source>
        <dbReference type="Pfam" id="PF08450"/>
    </source>
</evidence>
<evidence type="ECO:0000256" key="3">
    <source>
        <dbReference type="PIRSR" id="PIRSR605511-2"/>
    </source>
</evidence>
<dbReference type="EMBL" id="PDJG01000001">
    <property type="protein sequence ID" value="PFG34957.1"/>
    <property type="molecule type" value="Genomic_DNA"/>
</dbReference>
<dbReference type="InterPro" id="IPR013658">
    <property type="entry name" value="SGL"/>
</dbReference>
<evidence type="ECO:0000256" key="1">
    <source>
        <dbReference type="ARBA" id="ARBA00008853"/>
    </source>
</evidence>
<dbReference type="GO" id="GO:0004341">
    <property type="term" value="F:gluconolactonase activity"/>
    <property type="evidence" value="ECO:0007669"/>
    <property type="project" value="TreeGrafter"/>
</dbReference>
<keyword evidence="3" id="KW-0479">Metal-binding</keyword>
<feature type="binding site" evidence="3">
    <location>
        <position position="196"/>
    </location>
    <ligand>
        <name>a divalent metal cation</name>
        <dbReference type="ChEBI" id="CHEBI:60240"/>
    </ligand>
</feature>
<dbReference type="PANTHER" id="PTHR10907:SF47">
    <property type="entry name" value="REGUCALCIN"/>
    <property type="match status" value="1"/>
</dbReference>
<comment type="caution">
    <text evidence="5">The sequence shown here is derived from an EMBL/GenBank/DDBJ whole genome shotgun (WGS) entry which is preliminary data.</text>
</comment>
<dbReference type="Gene3D" id="2.120.10.30">
    <property type="entry name" value="TolB, C-terminal domain"/>
    <property type="match status" value="1"/>
</dbReference>
<protein>
    <submittedName>
        <fullName evidence="5">Sugar lactone lactonase YvrE</fullName>
    </submittedName>
</protein>
<feature type="binding site" evidence="3">
    <location>
        <position position="21"/>
    </location>
    <ligand>
        <name>a divalent metal cation</name>
        <dbReference type="ChEBI" id="CHEBI:60240"/>
    </ligand>
</feature>
<keyword evidence="3" id="KW-0862">Zinc</keyword>
<feature type="binding site" evidence="3">
    <location>
        <position position="102"/>
    </location>
    <ligand>
        <name>substrate</name>
    </ligand>
</feature>
<evidence type="ECO:0000313" key="6">
    <source>
        <dbReference type="Proteomes" id="UP000225548"/>
    </source>
</evidence>
<dbReference type="InterPro" id="IPR011042">
    <property type="entry name" value="6-blade_b-propeller_TolB-like"/>
</dbReference>
<gene>
    <name evidence="5" type="ORF">ATL42_2889</name>
</gene>
<sequence>MTTVASYPVEQVTDAVAYHAEGPVWSETWGGLRWVDMLAGDLLTLRDDASIDRLHVGDVAAFVRPRTRGGYVVGVERGIALADSADAVPVPSAPLWTDPGVRMNEGGCDPSGVLYAGSMGYEKVAGAASLYRIDADGAVSVVLDDVTVSNGIDFSPDGRLAYYNDTRTGGTDVFDVVDGVLTGRRPFRSADGANADGLTVDSAGNVWVALNHGGRVRCCSPDGVVLAEVELPVRLVTACTLGGPDLRDLYITTSRENLDDPEPEAGALFRARVEVPGKPVLPYAG</sequence>
<feature type="binding site" evidence="3">
    <location>
        <position position="122"/>
    </location>
    <ligand>
        <name>substrate</name>
    </ligand>
</feature>